<keyword evidence="1" id="KW-0805">Transcription regulation</keyword>
<evidence type="ECO:0000256" key="2">
    <source>
        <dbReference type="ARBA" id="ARBA00023125"/>
    </source>
</evidence>
<dbReference type="Gene3D" id="1.10.10.10">
    <property type="entry name" value="Winged helix-like DNA-binding domain superfamily/Winged helix DNA-binding domain"/>
    <property type="match status" value="1"/>
</dbReference>
<dbReference type="OrthoDB" id="4411089at2"/>
<dbReference type="GO" id="GO:0005829">
    <property type="term" value="C:cytosol"/>
    <property type="evidence" value="ECO:0007669"/>
    <property type="project" value="TreeGrafter"/>
</dbReference>
<sequence length="157" mass="16915">MPQSPPPELDAVDRHILRELATQARITNAELATRVGVAASTCLLRVRRLESAGVIGGYRAELSLDAVGLPLQALVAVRISQHARAEIGRFAERLANLPGVLGVFFVSGDNDFSVHVAAATPERLRDFVVENLSASRDVASTQTSLIFEHQRGRAPLV</sequence>
<dbReference type="PROSITE" id="PS50956">
    <property type="entry name" value="HTH_ASNC_2"/>
    <property type="match status" value="1"/>
</dbReference>
<proteinExistence type="predicted"/>
<comment type="caution">
    <text evidence="5">The sequence shown here is derived from an EMBL/GenBank/DDBJ whole genome shotgun (WGS) entry which is preliminary data.</text>
</comment>
<dbReference type="AlphaFoldDB" id="A0A3L8P5R7"/>
<accession>A0A3L8P5R7</accession>
<reference evidence="5 6" key="1">
    <citation type="submission" date="2018-10" db="EMBL/GenBank/DDBJ databases">
        <title>Marmoricola sp. 4Q3S-7 whole genome shotgun sequence.</title>
        <authorList>
            <person name="Li F."/>
        </authorList>
    </citation>
    <scope>NUCLEOTIDE SEQUENCE [LARGE SCALE GENOMIC DNA]</scope>
    <source>
        <strain evidence="5 6">4Q3S-7</strain>
    </source>
</reference>
<dbReference type="GO" id="GO:0043200">
    <property type="term" value="P:response to amino acid"/>
    <property type="evidence" value="ECO:0007669"/>
    <property type="project" value="TreeGrafter"/>
</dbReference>
<evidence type="ECO:0000259" key="4">
    <source>
        <dbReference type="PROSITE" id="PS50956"/>
    </source>
</evidence>
<name>A0A3L8P5R7_9ACTN</name>
<dbReference type="Proteomes" id="UP000281708">
    <property type="component" value="Unassembled WGS sequence"/>
</dbReference>
<dbReference type="Pfam" id="PF01037">
    <property type="entry name" value="AsnC_trans_reg"/>
    <property type="match status" value="1"/>
</dbReference>
<gene>
    <name evidence="5" type="ORF">D9V37_04540</name>
</gene>
<keyword evidence="6" id="KW-1185">Reference proteome</keyword>
<dbReference type="PRINTS" id="PR00033">
    <property type="entry name" value="HTHASNC"/>
</dbReference>
<dbReference type="GO" id="GO:0043565">
    <property type="term" value="F:sequence-specific DNA binding"/>
    <property type="evidence" value="ECO:0007669"/>
    <property type="project" value="InterPro"/>
</dbReference>
<organism evidence="5 6">
    <name type="scientific">Nocardioides mangrovicus</name>
    <dbReference type="NCBI Taxonomy" id="2478913"/>
    <lineage>
        <taxon>Bacteria</taxon>
        <taxon>Bacillati</taxon>
        <taxon>Actinomycetota</taxon>
        <taxon>Actinomycetes</taxon>
        <taxon>Propionibacteriales</taxon>
        <taxon>Nocardioidaceae</taxon>
        <taxon>Nocardioides</taxon>
    </lineage>
</organism>
<dbReference type="SUPFAM" id="SSF54909">
    <property type="entry name" value="Dimeric alpha+beta barrel"/>
    <property type="match status" value="1"/>
</dbReference>
<dbReference type="SUPFAM" id="SSF46785">
    <property type="entry name" value="Winged helix' DNA-binding domain"/>
    <property type="match status" value="1"/>
</dbReference>
<dbReference type="SMART" id="SM00344">
    <property type="entry name" value="HTH_ASNC"/>
    <property type="match status" value="1"/>
</dbReference>
<dbReference type="PANTHER" id="PTHR30154">
    <property type="entry name" value="LEUCINE-RESPONSIVE REGULATORY PROTEIN"/>
    <property type="match status" value="1"/>
</dbReference>
<protein>
    <submittedName>
        <fullName evidence="5">Lrp/AsnC family transcriptional regulator</fullName>
    </submittedName>
</protein>
<evidence type="ECO:0000256" key="1">
    <source>
        <dbReference type="ARBA" id="ARBA00023015"/>
    </source>
</evidence>
<feature type="domain" description="HTH asnC-type" evidence="4">
    <location>
        <begin position="9"/>
        <end position="70"/>
    </location>
</feature>
<dbReference type="InterPro" id="IPR000485">
    <property type="entry name" value="AsnC-type_HTH_dom"/>
</dbReference>
<keyword evidence="3" id="KW-0804">Transcription</keyword>
<dbReference type="InterPro" id="IPR011008">
    <property type="entry name" value="Dimeric_a/b-barrel"/>
</dbReference>
<evidence type="ECO:0000256" key="3">
    <source>
        <dbReference type="ARBA" id="ARBA00023163"/>
    </source>
</evidence>
<dbReference type="EMBL" id="RDBE01000002">
    <property type="protein sequence ID" value="RLV50414.1"/>
    <property type="molecule type" value="Genomic_DNA"/>
</dbReference>
<dbReference type="InterPro" id="IPR019888">
    <property type="entry name" value="Tscrpt_reg_AsnC-like"/>
</dbReference>
<dbReference type="Pfam" id="PF13412">
    <property type="entry name" value="HTH_24"/>
    <property type="match status" value="1"/>
</dbReference>
<keyword evidence="2" id="KW-0238">DNA-binding</keyword>
<evidence type="ECO:0000313" key="6">
    <source>
        <dbReference type="Proteomes" id="UP000281708"/>
    </source>
</evidence>
<dbReference type="PANTHER" id="PTHR30154:SF54">
    <property type="entry name" value="POSSIBLE TRANSCRIPTIONAL REGULATORY PROTEIN (PROBABLY LRP_ASNC-FAMILY)"/>
    <property type="match status" value="1"/>
</dbReference>
<dbReference type="Gene3D" id="3.30.70.920">
    <property type="match status" value="1"/>
</dbReference>
<dbReference type="InterPro" id="IPR036388">
    <property type="entry name" value="WH-like_DNA-bd_sf"/>
</dbReference>
<dbReference type="InterPro" id="IPR036390">
    <property type="entry name" value="WH_DNA-bd_sf"/>
</dbReference>
<evidence type="ECO:0000313" key="5">
    <source>
        <dbReference type="EMBL" id="RLV50414.1"/>
    </source>
</evidence>
<dbReference type="InterPro" id="IPR019887">
    <property type="entry name" value="Tscrpt_reg_AsnC/Lrp_C"/>
</dbReference>